<keyword evidence="2" id="KW-0813">Transport</keyword>
<feature type="transmembrane region" description="Helical" evidence="7">
    <location>
        <begin position="174"/>
        <end position="199"/>
    </location>
</feature>
<gene>
    <name evidence="9" type="ORF">KQ910_09155</name>
</gene>
<organism evidence="9 10">
    <name type="scientific">Reyranella humidisoli</name>
    <dbReference type="NCBI Taxonomy" id="2849149"/>
    <lineage>
        <taxon>Bacteria</taxon>
        <taxon>Pseudomonadati</taxon>
        <taxon>Pseudomonadota</taxon>
        <taxon>Alphaproteobacteria</taxon>
        <taxon>Hyphomicrobiales</taxon>
        <taxon>Reyranellaceae</taxon>
        <taxon>Reyranella</taxon>
    </lineage>
</organism>
<proteinExistence type="predicted"/>
<dbReference type="InterPro" id="IPR020846">
    <property type="entry name" value="MFS_dom"/>
</dbReference>
<protein>
    <submittedName>
        <fullName evidence="9">MFS transporter</fullName>
    </submittedName>
</protein>
<feature type="domain" description="Major facilitator superfamily (MFS) profile" evidence="8">
    <location>
        <begin position="16"/>
        <end position="406"/>
    </location>
</feature>
<evidence type="ECO:0000256" key="2">
    <source>
        <dbReference type="ARBA" id="ARBA00022448"/>
    </source>
</evidence>
<dbReference type="PROSITE" id="PS50850">
    <property type="entry name" value="MFS"/>
    <property type="match status" value="1"/>
</dbReference>
<keyword evidence="5 7" id="KW-1133">Transmembrane helix</keyword>
<comment type="caution">
    <text evidence="9">The sequence shown here is derived from an EMBL/GenBank/DDBJ whole genome shotgun (WGS) entry which is preliminary data.</text>
</comment>
<evidence type="ECO:0000256" key="4">
    <source>
        <dbReference type="ARBA" id="ARBA00022692"/>
    </source>
</evidence>
<dbReference type="Proteomes" id="UP000727907">
    <property type="component" value="Unassembled WGS sequence"/>
</dbReference>
<dbReference type="PANTHER" id="PTHR23513:SF11">
    <property type="entry name" value="STAPHYLOFERRIN A TRANSPORTER"/>
    <property type="match status" value="1"/>
</dbReference>
<dbReference type="RefSeq" id="WP_216958575.1">
    <property type="nucleotide sequence ID" value="NZ_JAHOPB010000001.1"/>
</dbReference>
<comment type="subcellular location">
    <subcellularLocation>
        <location evidence="1">Cell membrane</location>
        <topology evidence="1">Multi-pass membrane protein</topology>
    </subcellularLocation>
</comment>
<dbReference type="PANTHER" id="PTHR23513">
    <property type="entry name" value="INTEGRAL MEMBRANE EFFLUX PROTEIN-RELATED"/>
    <property type="match status" value="1"/>
</dbReference>
<evidence type="ECO:0000256" key="6">
    <source>
        <dbReference type="ARBA" id="ARBA00023136"/>
    </source>
</evidence>
<feature type="transmembrane region" description="Helical" evidence="7">
    <location>
        <begin position="90"/>
        <end position="113"/>
    </location>
</feature>
<keyword evidence="3" id="KW-1003">Cell membrane</keyword>
<keyword evidence="6 7" id="KW-0472">Membrane</keyword>
<evidence type="ECO:0000256" key="5">
    <source>
        <dbReference type="ARBA" id="ARBA00022989"/>
    </source>
</evidence>
<evidence type="ECO:0000313" key="9">
    <source>
        <dbReference type="EMBL" id="MBU8873931.1"/>
    </source>
</evidence>
<evidence type="ECO:0000256" key="3">
    <source>
        <dbReference type="ARBA" id="ARBA00022475"/>
    </source>
</evidence>
<feature type="transmembrane region" description="Helical" evidence="7">
    <location>
        <begin position="389"/>
        <end position="407"/>
    </location>
</feature>
<name>A0ABS6IH54_9HYPH</name>
<feature type="transmembrane region" description="Helical" evidence="7">
    <location>
        <begin position="356"/>
        <end position="377"/>
    </location>
</feature>
<keyword evidence="4 7" id="KW-0812">Transmembrane</keyword>
<feature type="transmembrane region" description="Helical" evidence="7">
    <location>
        <begin position="270"/>
        <end position="288"/>
    </location>
</feature>
<dbReference type="EMBL" id="JAHOPB010000001">
    <property type="protein sequence ID" value="MBU8873931.1"/>
    <property type="molecule type" value="Genomic_DNA"/>
</dbReference>
<feature type="transmembrane region" description="Helical" evidence="7">
    <location>
        <begin position="237"/>
        <end position="258"/>
    </location>
</feature>
<evidence type="ECO:0000313" key="10">
    <source>
        <dbReference type="Proteomes" id="UP000727907"/>
    </source>
</evidence>
<feature type="transmembrane region" description="Helical" evidence="7">
    <location>
        <begin position="58"/>
        <end position="78"/>
    </location>
</feature>
<keyword evidence="10" id="KW-1185">Reference proteome</keyword>
<evidence type="ECO:0000256" key="1">
    <source>
        <dbReference type="ARBA" id="ARBA00004651"/>
    </source>
</evidence>
<dbReference type="InterPro" id="IPR010290">
    <property type="entry name" value="TM_effector"/>
</dbReference>
<feature type="transmembrane region" description="Helical" evidence="7">
    <location>
        <begin position="324"/>
        <end position="344"/>
    </location>
</feature>
<sequence length="417" mass="44487">MTAPAPSQPPQRPPSAFAPLANRSFLAMWIANLMSNVGGWMQTTGAAWEMTSLTQEPIFVALLAAAGTLPMFLFCFFAGILADRFDRRRYIICCQIWMMAVAATMAVLAYFGLLNHWNLLALSFCMGLGNAMNAPAWHAVVPEIVSGPLLRPAIALNSAGFNLARTIGPVIGQLLLSLVGVFLLFAINAFTYVGVILAMRAWKRPAEARAAQRRESLGEAARAGIAFVRGSAEMRAIFARGVCFFVPGMAMGTLLPVIGRFELGLDEFEFGILYGVFGIGAVAAAFTMPMVNRLLGPERATIWAMGISAAATMMAALVMTPVVVGIAVTITGGCWITVIANNSASVQMILPNYMRARGMAVHQMVFFGALVLGSLLWGKVANFFDVRTALVASAATLVPFTVLAASIKIHGASTPRV</sequence>
<evidence type="ECO:0000256" key="7">
    <source>
        <dbReference type="SAM" id="Phobius"/>
    </source>
</evidence>
<dbReference type="Pfam" id="PF05977">
    <property type="entry name" value="MFS_3"/>
    <property type="match status" value="1"/>
</dbReference>
<evidence type="ECO:0000259" key="8">
    <source>
        <dbReference type="PROSITE" id="PS50850"/>
    </source>
</evidence>
<accession>A0ABS6IH54</accession>
<reference evidence="9 10" key="1">
    <citation type="submission" date="2021-06" db="EMBL/GenBank/DDBJ databases">
        <authorList>
            <person name="Lee D.H."/>
        </authorList>
    </citation>
    <scope>NUCLEOTIDE SEQUENCE [LARGE SCALE GENOMIC DNA]</scope>
    <source>
        <strain evidence="9 10">MMS21-HV4-11</strain>
    </source>
</reference>
<dbReference type="CDD" id="cd06173">
    <property type="entry name" value="MFS_MefA_like"/>
    <property type="match status" value="1"/>
</dbReference>